<dbReference type="OrthoDB" id="271711at2"/>
<evidence type="ECO:0000313" key="6">
    <source>
        <dbReference type="Proteomes" id="UP000036923"/>
    </source>
</evidence>
<keyword evidence="6" id="KW-1185">Reference proteome</keyword>
<dbReference type="Gene3D" id="3.40.50.720">
    <property type="entry name" value="NAD(P)-binding Rossmann-like Domain"/>
    <property type="match status" value="1"/>
</dbReference>
<dbReference type="Proteomes" id="UP000036923">
    <property type="component" value="Unassembled WGS sequence"/>
</dbReference>
<comment type="catalytic activity">
    <reaction evidence="2">
        <text>D-mannitol 1-phosphate + NAD(+) = beta-D-fructose 6-phosphate + NADH + H(+)</text>
        <dbReference type="Rhea" id="RHEA:19661"/>
        <dbReference type="ChEBI" id="CHEBI:15378"/>
        <dbReference type="ChEBI" id="CHEBI:57540"/>
        <dbReference type="ChEBI" id="CHEBI:57634"/>
        <dbReference type="ChEBI" id="CHEBI:57945"/>
        <dbReference type="ChEBI" id="CHEBI:61381"/>
        <dbReference type="EC" id="1.1.1.17"/>
    </reaction>
</comment>
<dbReference type="PATRIC" id="fig|398512.5.peg.3462"/>
<dbReference type="GO" id="GO:0008926">
    <property type="term" value="F:mannitol-1-phosphate 5-dehydrogenase activity"/>
    <property type="evidence" value="ECO:0007669"/>
    <property type="project" value="UniProtKB-EC"/>
</dbReference>
<protein>
    <submittedName>
        <fullName evidence="5">Mannitol 2-dehydrogenase</fullName>
        <ecNumber evidence="5">1.1.1.67</ecNumber>
    </submittedName>
</protein>
<feature type="domain" description="Mannitol dehydrogenase C-terminal" evidence="4">
    <location>
        <begin position="323"/>
        <end position="508"/>
    </location>
</feature>
<sequence length="536" mass="60049">MKLNKNAIKDCSMWNEANIAIPGYDIDEMVSKTKKNPTWVHFGAGNIFKGFIAPLQDKLLGLKKAETGLIVAETYDVEIIDKLYTPYDNLSLLVLMNPDGSLNNSVIGSIAESLVGDTSRLNDWQRLKQIFEEPSLQIVSLTITEKGYALAGASGDYLNDVKHDIENGPKLPKHIMSKIASLVYSRYLKGELPIALVSMDNCSKNGEVLQNSIRTIAQNWVKNGFVDDKFLDYLNNGNKVSFPWTMIDKITPRPSDKIKTRLSEIGFESTDIVCTDKNTFIAPFVNAEISQYLVIEDHFPNGRMPLESAGVLFTDRQTVNMVEKMKVGACLNPLHTALAVFGCLLGYHSIADEMKNPHLRKLVEKIGYDEGLPVVANPEILDPNDFIKEVIEVRFPNKYIPDTPQRIATDTSQKIPVRFGETIKTYATSDQLDVNSLKYIPLAIAGWLRYLIGIDDNGEIMELSPDPMMNELKSHIAGIQFADMASVGDRLKPILSNEKIFGIDLYLTELGKKVEGYFKEMVCEKHAVKKVLEKYL</sequence>
<keyword evidence="1 5" id="KW-0560">Oxidoreductase</keyword>
<dbReference type="AlphaFoldDB" id="A0A0L6JQG7"/>
<dbReference type="SUPFAM" id="SSF48179">
    <property type="entry name" value="6-phosphogluconate dehydrogenase C-terminal domain-like"/>
    <property type="match status" value="1"/>
</dbReference>
<dbReference type="InterPro" id="IPR013118">
    <property type="entry name" value="Mannitol_DH_C"/>
</dbReference>
<dbReference type="eggNOG" id="COG0246">
    <property type="taxonomic scope" value="Bacteria"/>
</dbReference>
<evidence type="ECO:0000259" key="3">
    <source>
        <dbReference type="Pfam" id="PF01232"/>
    </source>
</evidence>
<dbReference type="Pfam" id="PF08125">
    <property type="entry name" value="Mannitol_dh_C"/>
    <property type="match status" value="1"/>
</dbReference>
<accession>A0A0L6JQG7</accession>
<proteinExistence type="predicted"/>
<dbReference type="InterPro" id="IPR036291">
    <property type="entry name" value="NAD(P)-bd_dom_sf"/>
</dbReference>
<feature type="domain" description="Mannitol dehydrogenase N-terminal" evidence="3">
    <location>
        <begin position="40"/>
        <end position="306"/>
    </location>
</feature>
<name>A0A0L6JQG7_9FIRM</name>
<gene>
    <name evidence="5" type="ORF">Bccel_3304</name>
</gene>
<dbReference type="Gene3D" id="1.10.1040.10">
    <property type="entry name" value="N-(1-d-carboxylethyl)-l-norvaline Dehydrogenase, domain 2"/>
    <property type="match status" value="1"/>
</dbReference>
<comment type="caution">
    <text evidence="5">The sequence shown here is derived from an EMBL/GenBank/DDBJ whole genome shotgun (WGS) entry which is preliminary data.</text>
</comment>
<dbReference type="STRING" id="398512.Bccel_3304"/>
<evidence type="ECO:0000256" key="2">
    <source>
        <dbReference type="ARBA" id="ARBA00048615"/>
    </source>
</evidence>
<dbReference type="RefSeq" id="WP_036939101.1">
    <property type="nucleotide sequence ID" value="NZ_JQKC01000008.1"/>
</dbReference>
<evidence type="ECO:0000313" key="5">
    <source>
        <dbReference type="EMBL" id="KNY28033.1"/>
    </source>
</evidence>
<dbReference type="GO" id="GO:0050086">
    <property type="term" value="F:mannitol 2-dehydrogenase activity"/>
    <property type="evidence" value="ECO:0007669"/>
    <property type="project" value="UniProtKB-EC"/>
</dbReference>
<dbReference type="EMBL" id="LGTC01000001">
    <property type="protein sequence ID" value="KNY28033.1"/>
    <property type="molecule type" value="Genomic_DNA"/>
</dbReference>
<evidence type="ECO:0000256" key="1">
    <source>
        <dbReference type="ARBA" id="ARBA00023002"/>
    </source>
</evidence>
<evidence type="ECO:0000259" key="4">
    <source>
        <dbReference type="Pfam" id="PF08125"/>
    </source>
</evidence>
<dbReference type="InterPro" id="IPR050988">
    <property type="entry name" value="Mannitol_DH/Oxidoreductase"/>
</dbReference>
<reference evidence="6" key="1">
    <citation type="submission" date="2015-07" db="EMBL/GenBank/DDBJ databases">
        <title>Near-Complete Genome Sequence of the Cellulolytic Bacterium Bacteroides (Pseudobacteroides) cellulosolvens ATCC 35603.</title>
        <authorList>
            <person name="Dassa B."/>
            <person name="Utturkar S.M."/>
            <person name="Klingeman D.M."/>
            <person name="Hurt R.A."/>
            <person name="Keller M."/>
            <person name="Xu J."/>
            <person name="Reddy Y.H.K."/>
            <person name="Borovok I."/>
            <person name="Grinberg I.R."/>
            <person name="Lamed R."/>
            <person name="Zhivin O."/>
            <person name="Bayer E.A."/>
            <person name="Brown S.D."/>
        </authorList>
    </citation>
    <scope>NUCLEOTIDE SEQUENCE [LARGE SCALE GENOMIC DNA]</scope>
    <source>
        <strain evidence="6">DSM 2933</strain>
    </source>
</reference>
<dbReference type="InterPro" id="IPR013328">
    <property type="entry name" value="6PGD_dom2"/>
</dbReference>
<dbReference type="PANTHER" id="PTHR43362:SF1">
    <property type="entry name" value="MANNITOL DEHYDROGENASE 2-RELATED"/>
    <property type="match status" value="1"/>
</dbReference>
<dbReference type="InterPro" id="IPR013131">
    <property type="entry name" value="Mannitol_DH_N"/>
</dbReference>
<dbReference type="PANTHER" id="PTHR43362">
    <property type="entry name" value="MANNITOL DEHYDROGENASE DSF1-RELATED"/>
    <property type="match status" value="1"/>
</dbReference>
<dbReference type="EC" id="1.1.1.67" evidence="5"/>
<dbReference type="Pfam" id="PF01232">
    <property type="entry name" value="Mannitol_dh"/>
    <property type="match status" value="1"/>
</dbReference>
<organism evidence="5 6">
    <name type="scientific">Pseudobacteroides cellulosolvens ATCC 35603 = DSM 2933</name>
    <dbReference type="NCBI Taxonomy" id="398512"/>
    <lineage>
        <taxon>Bacteria</taxon>
        <taxon>Bacillati</taxon>
        <taxon>Bacillota</taxon>
        <taxon>Clostridia</taxon>
        <taxon>Eubacteriales</taxon>
        <taxon>Oscillospiraceae</taxon>
        <taxon>Pseudobacteroides</taxon>
    </lineage>
</organism>
<dbReference type="InterPro" id="IPR008927">
    <property type="entry name" value="6-PGluconate_DH-like_C_sf"/>
</dbReference>
<dbReference type="SUPFAM" id="SSF51735">
    <property type="entry name" value="NAD(P)-binding Rossmann-fold domains"/>
    <property type="match status" value="1"/>
</dbReference>